<evidence type="ECO:0000256" key="2">
    <source>
        <dbReference type="ARBA" id="ARBA00022840"/>
    </source>
</evidence>
<dbReference type="STRING" id="376489.A5892_02420"/>
<dbReference type="InterPro" id="IPR003018">
    <property type="entry name" value="GAF"/>
</dbReference>
<dbReference type="InterPro" id="IPR027417">
    <property type="entry name" value="P-loop_NTPase"/>
</dbReference>
<proteinExistence type="predicted"/>
<reference evidence="7 8" key="1">
    <citation type="submission" date="2016-04" db="EMBL/GenBank/DDBJ databases">
        <title>Complete Genome Sequence of Halotalea alkalilenta IHB B 13600.</title>
        <authorList>
            <person name="Swarnkar M.K."/>
            <person name="Sharma A."/>
            <person name="Kaushal K."/>
            <person name="Soni R."/>
            <person name="Rana S."/>
            <person name="Singh A.K."/>
            <person name="Gulati A."/>
        </authorList>
    </citation>
    <scope>NUCLEOTIDE SEQUENCE [LARGE SCALE GENOMIC DNA]</scope>
    <source>
        <strain evidence="7 8">IHB B 13600</strain>
    </source>
</reference>
<keyword evidence="1" id="KW-0547">Nucleotide-binding</keyword>
<keyword evidence="4" id="KW-0238">DNA-binding</keyword>
<organism evidence="7 8">
    <name type="scientific">Halotalea alkalilenta</name>
    <dbReference type="NCBI Taxonomy" id="376489"/>
    <lineage>
        <taxon>Bacteria</taxon>
        <taxon>Pseudomonadati</taxon>
        <taxon>Pseudomonadota</taxon>
        <taxon>Gammaproteobacteria</taxon>
        <taxon>Oceanospirillales</taxon>
        <taxon>Halomonadaceae</taxon>
        <taxon>Halotalea</taxon>
    </lineage>
</organism>
<dbReference type="GO" id="GO:0005524">
    <property type="term" value="F:ATP binding"/>
    <property type="evidence" value="ECO:0007669"/>
    <property type="project" value="UniProtKB-KW"/>
</dbReference>
<sequence length="524" mass="57003">MTLDVQMTPLYAALAALLQAFERRSAPPWQTVLEAVIRRYACDAATLMVAIDDRMLRPVAIHGLPLEVLGRHYGLDDNPRLERIAAANGVHRFAADEPLPDPFDGLLSPRGEDNGEDLPLPLEALEHVHDCMGVALRDGQRLIGMLTLDALHPGQLDRIDHDELQAVAALLGTGLHLAEELGRTRERLDAVLTDTLGEREQPRLDGRSRVIARLDEELTMVAATDFAVLVEGETGVGKERVARLIHQRSPRSTRPMVRINCAALSPSLIESELFGHARGAFSGAVRDHRGHFTMADGGTLLLDEIGELPLALQPKLLRALQEGEIQPVGAERVQRVDVRVICATNRDLAAEVAAGRFRADLFHRLGAYPISVPALRERGDDVLLLAGIYLEDNRVRLGLRNLRLSPAAADALLGHSWPGNVRELEHVLGRAALRARGERGSIVTLEPIHLGLGAGEPPAPAIVVPPAPASDTPGADLRTRVDAYQRGLIELGLAESQGNWAECARRLGIDKSNLHRLATRLGLK</sequence>
<dbReference type="Gene3D" id="3.30.450.40">
    <property type="match status" value="1"/>
</dbReference>
<dbReference type="SMART" id="SM00065">
    <property type="entry name" value="GAF"/>
    <property type="match status" value="1"/>
</dbReference>
<dbReference type="InterPro" id="IPR002078">
    <property type="entry name" value="Sigma_54_int"/>
</dbReference>
<feature type="domain" description="Sigma-54 factor interaction" evidence="6">
    <location>
        <begin position="204"/>
        <end position="433"/>
    </location>
</feature>
<evidence type="ECO:0000259" key="6">
    <source>
        <dbReference type="PROSITE" id="PS50045"/>
    </source>
</evidence>
<dbReference type="Gene3D" id="3.40.50.300">
    <property type="entry name" value="P-loop containing nucleotide triphosphate hydrolases"/>
    <property type="match status" value="1"/>
</dbReference>
<dbReference type="SUPFAM" id="SSF46689">
    <property type="entry name" value="Homeodomain-like"/>
    <property type="match status" value="1"/>
</dbReference>
<dbReference type="InterPro" id="IPR058031">
    <property type="entry name" value="AAA_lid_NorR"/>
</dbReference>
<protein>
    <recommendedName>
        <fullName evidence="6">Sigma-54 factor interaction domain-containing protein</fullName>
    </recommendedName>
</protein>
<dbReference type="InterPro" id="IPR025662">
    <property type="entry name" value="Sigma_54_int_dom_ATP-bd_1"/>
</dbReference>
<evidence type="ECO:0000313" key="7">
    <source>
        <dbReference type="EMBL" id="ANF56462.1"/>
    </source>
</evidence>
<accession>A0A172YBG7</accession>
<dbReference type="RefSeq" id="WP_064121443.1">
    <property type="nucleotide sequence ID" value="NZ_CP015243.1"/>
</dbReference>
<evidence type="ECO:0000256" key="4">
    <source>
        <dbReference type="ARBA" id="ARBA00023125"/>
    </source>
</evidence>
<evidence type="ECO:0000313" key="8">
    <source>
        <dbReference type="Proteomes" id="UP000077875"/>
    </source>
</evidence>
<dbReference type="PANTHER" id="PTHR32071">
    <property type="entry name" value="TRANSCRIPTIONAL REGULATORY PROTEIN"/>
    <property type="match status" value="1"/>
</dbReference>
<dbReference type="Pfam" id="PF25601">
    <property type="entry name" value="AAA_lid_14"/>
    <property type="match status" value="1"/>
</dbReference>
<keyword evidence="3" id="KW-0805">Transcription regulation</keyword>
<dbReference type="PROSITE" id="PS00688">
    <property type="entry name" value="SIGMA54_INTERACT_3"/>
    <property type="match status" value="1"/>
</dbReference>
<dbReference type="CDD" id="cd00009">
    <property type="entry name" value="AAA"/>
    <property type="match status" value="1"/>
</dbReference>
<dbReference type="SUPFAM" id="SSF52540">
    <property type="entry name" value="P-loop containing nucleoside triphosphate hydrolases"/>
    <property type="match status" value="1"/>
</dbReference>
<dbReference type="SUPFAM" id="SSF55781">
    <property type="entry name" value="GAF domain-like"/>
    <property type="match status" value="1"/>
</dbReference>
<dbReference type="GO" id="GO:0003677">
    <property type="term" value="F:DNA binding"/>
    <property type="evidence" value="ECO:0007669"/>
    <property type="project" value="UniProtKB-KW"/>
</dbReference>
<dbReference type="InterPro" id="IPR003593">
    <property type="entry name" value="AAA+_ATPase"/>
</dbReference>
<dbReference type="PROSITE" id="PS00675">
    <property type="entry name" value="SIGMA54_INTERACT_1"/>
    <property type="match status" value="1"/>
</dbReference>
<dbReference type="Proteomes" id="UP000077875">
    <property type="component" value="Chromosome"/>
</dbReference>
<keyword evidence="2" id="KW-0067">ATP-binding</keyword>
<dbReference type="PANTHER" id="PTHR32071:SF35">
    <property type="entry name" value="ANAEROBIC NITRIC OXIDE REDUCTASE TRANSCRIPTION REGULATOR NORR"/>
    <property type="match status" value="1"/>
</dbReference>
<dbReference type="AlphaFoldDB" id="A0A172YBG7"/>
<evidence type="ECO:0000256" key="3">
    <source>
        <dbReference type="ARBA" id="ARBA00023015"/>
    </source>
</evidence>
<keyword evidence="8" id="KW-1185">Reference proteome</keyword>
<evidence type="ECO:0000256" key="1">
    <source>
        <dbReference type="ARBA" id="ARBA00022741"/>
    </source>
</evidence>
<dbReference type="PROSITE" id="PS00676">
    <property type="entry name" value="SIGMA54_INTERACT_2"/>
    <property type="match status" value="1"/>
</dbReference>
<evidence type="ECO:0000256" key="5">
    <source>
        <dbReference type="ARBA" id="ARBA00023163"/>
    </source>
</evidence>
<dbReference type="Gene3D" id="1.10.10.60">
    <property type="entry name" value="Homeodomain-like"/>
    <property type="match status" value="1"/>
</dbReference>
<dbReference type="InterPro" id="IPR029016">
    <property type="entry name" value="GAF-like_dom_sf"/>
</dbReference>
<gene>
    <name evidence="7" type="ORF">A5892_02420</name>
</gene>
<dbReference type="KEGG" id="haa:A5892_02420"/>
<dbReference type="InterPro" id="IPR025944">
    <property type="entry name" value="Sigma_54_int_dom_CS"/>
</dbReference>
<dbReference type="NCBIfam" id="NF003451">
    <property type="entry name" value="PRK05022.1"/>
    <property type="match status" value="1"/>
</dbReference>
<dbReference type="SMART" id="SM00382">
    <property type="entry name" value="AAA"/>
    <property type="match status" value="1"/>
</dbReference>
<dbReference type="GO" id="GO:0006355">
    <property type="term" value="P:regulation of DNA-templated transcription"/>
    <property type="evidence" value="ECO:0007669"/>
    <property type="project" value="InterPro"/>
</dbReference>
<dbReference type="InterPro" id="IPR009057">
    <property type="entry name" value="Homeodomain-like_sf"/>
</dbReference>
<dbReference type="FunFam" id="3.40.50.300:FF:000006">
    <property type="entry name" value="DNA-binding transcriptional regulator NtrC"/>
    <property type="match status" value="1"/>
</dbReference>
<name>A0A172YBG7_9GAMM</name>
<dbReference type="Pfam" id="PF00158">
    <property type="entry name" value="Sigma54_activat"/>
    <property type="match status" value="1"/>
</dbReference>
<keyword evidence="5" id="KW-0804">Transcription</keyword>
<dbReference type="EMBL" id="CP015243">
    <property type="protein sequence ID" value="ANF56462.1"/>
    <property type="molecule type" value="Genomic_DNA"/>
</dbReference>
<dbReference type="PROSITE" id="PS50045">
    <property type="entry name" value="SIGMA54_INTERACT_4"/>
    <property type="match status" value="1"/>
</dbReference>
<dbReference type="InterPro" id="IPR025943">
    <property type="entry name" value="Sigma_54_int_dom_ATP-bd_2"/>
</dbReference>
<dbReference type="Gene3D" id="1.10.8.60">
    <property type="match status" value="1"/>
</dbReference>